<comment type="caution">
    <text evidence="2">The sequence shown here is derived from an EMBL/GenBank/DDBJ whole genome shotgun (WGS) entry which is preliminary data.</text>
</comment>
<gene>
    <name evidence="2" type="ORF">LPJ61_004856</name>
</gene>
<evidence type="ECO:0008006" key="4">
    <source>
        <dbReference type="Google" id="ProtNLM"/>
    </source>
</evidence>
<feature type="compositionally biased region" description="Low complexity" evidence="1">
    <location>
        <begin position="15"/>
        <end position="50"/>
    </location>
</feature>
<feature type="region of interest" description="Disordered" evidence="1">
    <location>
        <begin position="1"/>
        <end position="50"/>
    </location>
</feature>
<evidence type="ECO:0000313" key="2">
    <source>
        <dbReference type="EMBL" id="KAJ1726947.1"/>
    </source>
</evidence>
<organism evidence="2 3">
    <name type="scientific">Coemansia biformis</name>
    <dbReference type="NCBI Taxonomy" id="1286918"/>
    <lineage>
        <taxon>Eukaryota</taxon>
        <taxon>Fungi</taxon>
        <taxon>Fungi incertae sedis</taxon>
        <taxon>Zoopagomycota</taxon>
        <taxon>Kickxellomycotina</taxon>
        <taxon>Kickxellomycetes</taxon>
        <taxon>Kickxellales</taxon>
        <taxon>Kickxellaceae</taxon>
        <taxon>Coemansia</taxon>
    </lineage>
</organism>
<dbReference type="EMBL" id="JANBOI010001292">
    <property type="protein sequence ID" value="KAJ1726947.1"/>
    <property type="molecule type" value="Genomic_DNA"/>
</dbReference>
<accession>A0A9W7Y9F6</accession>
<proteinExistence type="predicted"/>
<keyword evidence="3" id="KW-1185">Reference proteome</keyword>
<reference evidence="2" key="1">
    <citation type="submission" date="2022-07" db="EMBL/GenBank/DDBJ databases">
        <title>Phylogenomic reconstructions and comparative analyses of Kickxellomycotina fungi.</title>
        <authorList>
            <person name="Reynolds N.K."/>
            <person name="Stajich J.E."/>
            <person name="Barry K."/>
            <person name="Grigoriev I.V."/>
            <person name="Crous P."/>
            <person name="Smith M.E."/>
        </authorList>
    </citation>
    <scope>NUCLEOTIDE SEQUENCE</scope>
    <source>
        <strain evidence="2">BCRC 34381</strain>
    </source>
</reference>
<sequence length="84" mass="8899">MTGYPHAHGGYAPSNQYGPQNNGGYNYGQQQGGYYQPPQPQPQVVYVQNPEQKHSHSAAAGVGTGLCFGLLAGCCCEELCCICC</sequence>
<evidence type="ECO:0000313" key="3">
    <source>
        <dbReference type="Proteomes" id="UP001143981"/>
    </source>
</evidence>
<name>A0A9W7Y9F6_9FUNG</name>
<protein>
    <recommendedName>
        <fullName evidence="4">Cysteine-rich transmembrane CYSTM domain-containing protein</fullName>
    </recommendedName>
</protein>
<dbReference type="AlphaFoldDB" id="A0A9W7Y9F6"/>
<dbReference type="Proteomes" id="UP001143981">
    <property type="component" value="Unassembled WGS sequence"/>
</dbReference>
<evidence type="ECO:0000256" key="1">
    <source>
        <dbReference type="SAM" id="MobiDB-lite"/>
    </source>
</evidence>